<dbReference type="AlphaFoldDB" id="A0A9D9N5K9"/>
<evidence type="ECO:0000256" key="2">
    <source>
        <dbReference type="ARBA" id="ARBA00023295"/>
    </source>
</evidence>
<gene>
    <name evidence="6" type="ORF">IAA73_11975</name>
</gene>
<evidence type="ECO:0000313" key="7">
    <source>
        <dbReference type="Proteomes" id="UP000823641"/>
    </source>
</evidence>
<keyword evidence="3" id="KW-0732">Signal</keyword>
<name>A0A9D9N5K9_9BACT</name>
<evidence type="ECO:0000256" key="3">
    <source>
        <dbReference type="SAM" id="SignalP"/>
    </source>
</evidence>
<dbReference type="Proteomes" id="UP000823641">
    <property type="component" value="Unassembled WGS sequence"/>
</dbReference>
<evidence type="ECO:0000256" key="1">
    <source>
        <dbReference type="ARBA" id="ARBA00022801"/>
    </source>
</evidence>
<dbReference type="InterPro" id="IPR017853">
    <property type="entry name" value="GH"/>
</dbReference>
<reference evidence="6" key="1">
    <citation type="submission" date="2020-10" db="EMBL/GenBank/DDBJ databases">
        <authorList>
            <person name="Gilroy R."/>
        </authorList>
    </citation>
    <scope>NUCLEOTIDE SEQUENCE</scope>
    <source>
        <strain evidence="6">G3-3990</strain>
    </source>
</reference>
<dbReference type="Gene3D" id="2.60.120.430">
    <property type="entry name" value="Galactose-binding lectin"/>
    <property type="match status" value="2"/>
</dbReference>
<organism evidence="6 7">
    <name type="scientific">Candidatus Gallipaludibacter merdavium</name>
    <dbReference type="NCBI Taxonomy" id="2840839"/>
    <lineage>
        <taxon>Bacteria</taxon>
        <taxon>Pseudomonadati</taxon>
        <taxon>Bacteroidota</taxon>
        <taxon>Bacteroidia</taxon>
        <taxon>Bacteroidales</taxon>
        <taxon>Candidatus Gallipaludibacter</taxon>
    </lineage>
</organism>
<dbReference type="GO" id="GO:0004553">
    <property type="term" value="F:hydrolase activity, hydrolyzing O-glycosyl compounds"/>
    <property type="evidence" value="ECO:0007669"/>
    <property type="project" value="InterPro"/>
</dbReference>
<feature type="signal peptide" evidence="3">
    <location>
        <begin position="1"/>
        <end position="23"/>
    </location>
</feature>
<reference evidence="6" key="2">
    <citation type="journal article" date="2021" name="PeerJ">
        <title>Extensive microbial diversity within the chicken gut microbiome revealed by metagenomics and culture.</title>
        <authorList>
            <person name="Gilroy R."/>
            <person name="Ravi A."/>
            <person name="Getino M."/>
            <person name="Pursley I."/>
            <person name="Horton D.L."/>
            <person name="Alikhan N.F."/>
            <person name="Baker D."/>
            <person name="Gharbi K."/>
            <person name="Hall N."/>
            <person name="Watson M."/>
            <person name="Adriaenssens E.M."/>
            <person name="Foster-Nyarko E."/>
            <person name="Jarju S."/>
            <person name="Secka A."/>
            <person name="Antonio M."/>
            <person name="Oren A."/>
            <person name="Chaudhuri R.R."/>
            <person name="La Ragione R."/>
            <person name="Hildebrand F."/>
            <person name="Pallen M.J."/>
        </authorList>
    </citation>
    <scope>NUCLEOTIDE SEQUENCE</scope>
    <source>
        <strain evidence="6">G3-3990</strain>
    </source>
</reference>
<dbReference type="InterPro" id="IPR026444">
    <property type="entry name" value="Secre_tail"/>
</dbReference>
<dbReference type="SUPFAM" id="SSF51445">
    <property type="entry name" value="(Trans)glycosidases"/>
    <property type="match status" value="1"/>
</dbReference>
<dbReference type="PANTHER" id="PTHR34142:SF1">
    <property type="entry name" value="GLYCOSIDE HYDROLASE FAMILY 5 DOMAIN-CONTAINING PROTEIN"/>
    <property type="match status" value="1"/>
</dbReference>
<dbReference type="InterPro" id="IPR001547">
    <property type="entry name" value="Glyco_hydro_5"/>
</dbReference>
<proteinExistence type="predicted"/>
<feature type="domain" description="Secretion system C-terminal sorting" evidence="5">
    <location>
        <begin position="937"/>
        <end position="1002"/>
    </location>
</feature>
<dbReference type="NCBIfam" id="TIGR04183">
    <property type="entry name" value="Por_Secre_tail"/>
    <property type="match status" value="1"/>
</dbReference>
<feature type="domain" description="Glycoside hydrolase family 5" evidence="4">
    <location>
        <begin position="600"/>
        <end position="886"/>
    </location>
</feature>
<dbReference type="Gene3D" id="3.20.20.80">
    <property type="entry name" value="Glycosidases"/>
    <property type="match status" value="1"/>
</dbReference>
<evidence type="ECO:0000313" key="6">
    <source>
        <dbReference type="EMBL" id="MBO8461028.1"/>
    </source>
</evidence>
<evidence type="ECO:0000259" key="5">
    <source>
        <dbReference type="Pfam" id="PF18962"/>
    </source>
</evidence>
<dbReference type="Pfam" id="PF00150">
    <property type="entry name" value="Cellulase"/>
    <property type="match status" value="1"/>
</dbReference>
<evidence type="ECO:0000259" key="4">
    <source>
        <dbReference type="Pfam" id="PF00150"/>
    </source>
</evidence>
<keyword evidence="1" id="KW-0378">Hydrolase</keyword>
<dbReference type="EMBL" id="JADIMG010000110">
    <property type="protein sequence ID" value="MBO8461028.1"/>
    <property type="molecule type" value="Genomic_DNA"/>
</dbReference>
<dbReference type="PANTHER" id="PTHR34142">
    <property type="entry name" value="ENDO-BETA-1,4-GLUCANASE A"/>
    <property type="match status" value="1"/>
</dbReference>
<accession>A0A9D9N5K9</accession>
<protein>
    <submittedName>
        <fullName evidence="6">Cellulase family glycosylhydrolase</fullName>
    </submittedName>
</protein>
<comment type="caution">
    <text evidence="6">The sequence shown here is derived from an EMBL/GenBank/DDBJ whole genome shotgun (WGS) entry which is preliminary data.</text>
</comment>
<sequence>MTKPHFKSLLVLLSGMMFQMAYATAPTEAAPIPQQDAADVVSLFSDHYETVGRGPEPQTWGGDNAITVNTISGTDDQILMTAGNSFVCYTSGWTAQTKGYIHMDIWAETAGRFSFGIGVSFNSTMTFLSDYEWPMLVANQWNSIDVPVVEFVKAGLNDANNLQTIRFSGTGTYYIDNIYAWGEKEEYVEGVDIPVAPVPTHNAAEVVSAFSDSYTRATKADPLAVTYAGNTVAKLKPYASNMEDSVIVLENLSTSGINISIWNISACNNIHMDVYWTGESGTGEFEFGLNSADWSGKDFKYMSNFNWPQTIAGQWVSMEIPITEFASFSGLKLNGIIMMQFKGSGTFYVDNIYGYQSTVEISAPQNVPTFTLDSTNVISIFCEQYEEEGYQDSELGMTDVDASGNLMYYGQNENQDREFVEIEEGNQTIHLTNWNDYPFKIHKNSTSMDLSEMDYLHASVYLMSELDQTNKPATVTFWMHDKAGNKVANASEVPYITMQRGQWVSFSIPLCHYREKVDLSDTYVLRLRVGGYPGMEVYLDNVFAYKGEAIGLVADGCEEEEGSCEGIFDKADGTLPNVDQAFLGVNLSSASGGTVPGVLGTNYAMPKMEDLWYFNAKGVKLIRFPFRWKRVQSEVNGPLVQTDIEAMKEVVAEAERLGMWVMLDMHDYAEYTRNDTLFTIDGRYKTKNANGYWTNWKTTPEGTGVTKKEFADVWVKLATEFKDFSNIYGYDLMNEPKDVDLEGLRECYQYVIDEIRKVDTKAAIVVEGKNYTGAAGWPNNAAGLETLTDPIGNNIIYQAHCYFDDDSSGTYGDDYDTEVGDNFDVYKERLDPFINWLKEKNKKGLLGEFGVPYNGAKQSDERYMVLIDSVFSYLKQHELTATIWCGGHFYESNHLSVSPDKDYCTEKSTMEVMEKYLNNEDETALVPVDMDENGITVYPNPVTNVLQVQLPSNGLKSMRLYNAYGQKVYETTSNATEYEIDFSGYATGVYLLYCENTDGSMQSTQCVLKR</sequence>
<dbReference type="GO" id="GO:0009251">
    <property type="term" value="P:glucan catabolic process"/>
    <property type="evidence" value="ECO:0007669"/>
    <property type="project" value="TreeGrafter"/>
</dbReference>
<keyword evidence="2" id="KW-0326">Glycosidase</keyword>
<feature type="chain" id="PRO_5039446992" evidence="3">
    <location>
        <begin position="24"/>
        <end position="1010"/>
    </location>
</feature>
<dbReference type="Pfam" id="PF18962">
    <property type="entry name" value="Por_Secre_tail"/>
    <property type="match status" value="1"/>
</dbReference>